<dbReference type="Proteomes" id="UP001596139">
    <property type="component" value="Unassembled WGS sequence"/>
</dbReference>
<feature type="chain" id="PRO_5046242764" description="SMP-30/Gluconolactonase/LRE-like region domain-containing protein" evidence="1">
    <location>
        <begin position="29"/>
        <end position="374"/>
    </location>
</feature>
<reference evidence="3" key="1">
    <citation type="journal article" date="2019" name="Int. J. Syst. Evol. Microbiol.">
        <title>The Global Catalogue of Microorganisms (GCM) 10K type strain sequencing project: providing services to taxonomists for standard genome sequencing and annotation.</title>
        <authorList>
            <consortium name="The Broad Institute Genomics Platform"/>
            <consortium name="The Broad Institute Genome Sequencing Center for Infectious Disease"/>
            <person name="Wu L."/>
            <person name="Ma J."/>
        </authorList>
    </citation>
    <scope>NUCLEOTIDE SEQUENCE [LARGE SCALE GENOMIC DNA]</scope>
    <source>
        <strain evidence="3">CGMCC 1.15180</strain>
    </source>
</reference>
<dbReference type="Gene3D" id="2.120.10.30">
    <property type="entry name" value="TolB, C-terminal domain"/>
    <property type="match status" value="1"/>
</dbReference>
<dbReference type="PANTHER" id="PTHR11799">
    <property type="entry name" value="PARAOXONASE"/>
    <property type="match status" value="1"/>
</dbReference>
<organism evidence="2 3">
    <name type="scientific">Streptomyces ochraceiscleroticus</name>
    <dbReference type="NCBI Taxonomy" id="47761"/>
    <lineage>
        <taxon>Bacteria</taxon>
        <taxon>Bacillati</taxon>
        <taxon>Actinomycetota</taxon>
        <taxon>Actinomycetes</taxon>
        <taxon>Kitasatosporales</taxon>
        <taxon>Streptomycetaceae</taxon>
        <taxon>Streptomyces</taxon>
    </lineage>
</organism>
<evidence type="ECO:0000256" key="1">
    <source>
        <dbReference type="SAM" id="SignalP"/>
    </source>
</evidence>
<dbReference type="EMBL" id="JBHSPX010000004">
    <property type="protein sequence ID" value="MFC6064043.1"/>
    <property type="molecule type" value="Genomic_DNA"/>
</dbReference>
<gene>
    <name evidence="2" type="ORF">ACFP4F_16005</name>
</gene>
<accession>A0ABW1ML98</accession>
<dbReference type="RefSeq" id="WP_051861448.1">
    <property type="nucleotide sequence ID" value="NZ_JBHSPX010000004.1"/>
</dbReference>
<name>A0ABW1ML98_9ACTN</name>
<keyword evidence="1" id="KW-0732">Signal</keyword>
<keyword evidence="3" id="KW-1185">Reference proteome</keyword>
<evidence type="ECO:0000313" key="2">
    <source>
        <dbReference type="EMBL" id="MFC6064043.1"/>
    </source>
</evidence>
<evidence type="ECO:0000313" key="3">
    <source>
        <dbReference type="Proteomes" id="UP001596139"/>
    </source>
</evidence>
<dbReference type="SUPFAM" id="SSF63829">
    <property type="entry name" value="Calcium-dependent phosphotriesterase"/>
    <property type="match status" value="1"/>
</dbReference>
<proteinExistence type="predicted"/>
<dbReference type="PANTHER" id="PTHR11799:SF12">
    <property type="entry name" value="PARAOXONASE-RELATED"/>
    <property type="match status" value="1"/>
</dbReference>
<dbReference type="PROSITE" id="PS51257">
    <property type="entry name" value="PROKAR_LIPOPROTEIN"/>
    <property type="match status" value="1"/>
</dbReference>
<dbReference type="InterPro" id="IPR011042">
    <property type="entry name" value="6-blade_b-propeller_TolB-like"/>
</dbReference>
<dbReference type="InterPro" id="IPR051288">
    <property type="entry name" value="Serum_paraoxonase/arylesterase"/>
</dbReference>
<protein>
    <recommendedName>
        <fullName evidence="4">SMP-30/Gluconolactonase/LRE-like region domain-containing protein</fullName>
    </recommendedName>
</protein>
<evidence type="ECO:0008006" key="4">
    <source>
        <dbReference type="Google" id="ProtNLM"/>
    </source>
</evidence>
<feature type="signal peptide" evidence="1">
    <location>
        <begin position="1"/>
        <end position="28"/>
    </location>
</feature>
<comment type="caution">
    <text evidence="2">The sequence shown here is derived from an EMBL/GenBank/DDBJ whole genome shotgun (WGS) entry which is preliminary data.</text>
</comment>
<sequence length="374" mass="39531">MTRPRTRLRTAGAVGATLLTLILAGCTAGDGGPGSPAAGKTSQAPARQSFINGVQRPEDLFAVPGTPWVVVSSQKHGKEPGKLEAVDSTNRQVTEVWPAHAPAPRPDRKRYPDCPGPPDAATVAPHGIDVRTTASDRAELLVVNHGGREAIEAFDLDLSKARPVATWVGCVLMPSHTSGNGVASLPDGSGFAVTNFFDPARKDSFKAMFDREDTGDVRVWRTGNGWRTVPGSAMGGPNGLLVTPDGNAVIVAAWPGRRVVRLPLAGGPLRTIAKLDFLPDNLRWGTDGTILTTGQDLTYQDIVTCNAGEGTDCPAGYNIMRIDPANSEVSTVFRSKDPTFGLATVAAPVGNEIWVGTLGADRIARVRDRGEHHE</sequence>